<evidence type="ECO:0000313" key="14">
    <source>
        <dbReference type="EMBL" id="SOC12626.1"/>
    </source>
</evidence>
<keyword evidence="5" id="KW-0808">Transferase</keyword>
<evidence type="ECO:0000256" key="2">
    <source>
        <dbReference type="ARBA" id="ARBA00004370"/>
    </source>
</evidence>
<dbReference type="InterPro" id="IPR036097">
    <property type="entry name" value="HisK_dim/P_sf"/>
</dbReference>
<evidence type="ECO:0000256" key="5">
    <source>
        <dbReference type="ARBA" id="ARBA00022679"/>
    </source>
</evidence>
<evidence type="ECO:0000256" key="3">
    <source>
        <dbReference type="ARBA" id="ARBA00012438"/>
    </source>
</evidence>
<dbReference type="CDD" id="cd00082">
    <property type="entry name" value="HisKA"/>
    <property type="match status" value="1"/>
</dbReference>
<dbReference type="Pfam" id="PF02518">
    <property type="entry name" value="HATPase_c"/>
    <property type="match status" value="1"/>
</dbReference>
<dbReference type="PRINTS" id="PR00344">
    <property type="entry name" value="BCTRLSENSOR"/>
</dbReference>
<dbReference type="Proteomes" id="UP000219331">
    <property type="component" value="Unassembled WGS sequence"/>
</dbReference>
<keyword evidence="15" id="KW-1185">Reference proteome</keyword>
<dbReference type="InterPro" id="IPR005467">
    <property type="entry name" value="His_kinase_dom"/>
</dbReference>
<dbReference type="InterPro" id="IPR003660">
    <property type="entry name" value="HAMP_dom"/>
</dbReference>
<feature type="transmembrane region" description="Helical" evidence="11">
    <location>
        <begin position="154"/>
        <end position="177"/>
    </location>
</feature>
<evidence type="ECO:0000259" key="12">
    <source>
        <dbReference type="PROSITE" id="PS50109"/>
    </source>
</evidence>
<dbReference type="EC" id="2.7.13.3" evidence="3"/>
<dbReference type="Gene3D" id="1.10.287.130">
    <property type="match status" value="1"/>
</dbReference>
<sequence>MDRGDILSGSAFTAVLRSAVVFLLILVSVGWAALTYVETNLLTQYRADVKERWDILAADHEAEGPDHVVDTIRHVRTLHDSGARALAIFDGGGYLAGNIRIRPPGDGFQIGPLDHESAPPPGNAGEFVYYAGELGGRWLVVGQRLDMLHRTRAAFVQTLALTGFIVVLSMLSLGYFLSWQSLVRLREIEATLERASEGDVAARIPDTGGTTQIDRLAREMNRHLDRSSRLMTTTRNTAAAVAHDLKSPLGRAFLALGRAQDRLEAGADPRDALLDAESDLEQMRGIFATYLQLSRIEANTDSATFGAVGLGALVRDLAETCALVAEDAGQRLTAHLDDADGYEMRGDPQMLQQLVLNLVQNAINHGPEGNEIRLELARRGPDIELVVADRGPGIPEEAREAVFQPFHRLDPSRNKPGTGLGLALVRAIVERHGGTIALHDHAPGLRVEIGFPAWT</sequence>
<proteinExistence type="predicted"/>
<keyword evidence="10 11" id="KW-0472">Membrane</keyword>
<accession>A0A285SX78</accession>
<feature type="domain" description="HAMP" evidence="13">
    <location>
        <begin position="179"/>
        <end position="232"/>
    </location>
</feature>
<dbReference type="AlphaFoldDB" id="A0A285SX78"/>
<evidence type="ECO:0000256" key="4">
    <source>
        <dbReference type="ARBA" id="ARBA00022553"/>
    </source>
</evidence>
<dbReference type="GO" id="GO:0000155">
    <property type="term" value="F:phosphorelay sensor kinase activity"/>
    <property type="evidence" value="ECO:0007669"/>
    <property type="project" value="InterPro"/>
</dbReference>
<dbReference type="InterPro" id="IPR003661">
    <property type="entry name" value="HisK_dim/P_dom"/>
</dbReference>
<dbReference type="SMART" id="SM00388">
    <property type="entry name" value="HisKA"/>
    <property type="match status" value="1"/>
</dbReference>
<keyword evidence="7 14" id="KW-0418">Kinase</keyword>
<dbReference type="STRING" id="538381.GCA_001696535_03530"/>
<keyword evidence="6 11" id="KW-0812">Transmembrane</keyword>
<dbReference type="PANTHER" id="PTHR45436">
    <property type="entry name" value="SENSOR HISTIDINE KINASE YKOH"/>
    <property type="match status" value="1"/>
</dbReference>
<dbReference type="InterPro" id="IPR004358">
    <property type="entry name" value="Sig_transdc_His_kin-like_C"/>
</dbReference>
<dbReference type="InterPro" id="IPR050428">
    <property type="entry name" value="TCS_sensor_his_kinase"/>
</dbReference>
<keyword evidence="4" id="KW-0597">Phosphoprotein</keyword>
<dbReference type="GO" id="GO:0005886">
    <property type="term" value="C:plasma membrane"/>
    <property type="evidence" value="ECO:0007669"/>
    <property type="project" value="TreeGrafter"/>
</dbReference>
<organism evidence="14 15">
    <name type="scientific">Stappia indica</name>
    <dbReference type="NCBI Taxonomy" id="538381"/>
    <lineage>
        <taxon>Bacteria</taxon>
        <taxon>Pseudomonadati</taxon>
        <taxon>Pseudomonadota</taxon>
        <taxon>Alphaproteobacteria</taxon>
        <taxon>Hyphomicrobiales</taxon>
        <taxon>Stappiaceae</taxon>
        <taxon>Stappia</taxon>
    </lineage>
</organism>
<gene>
    <name evidence="14" type="ORF">SAMN05421512_10710</name>
</gene>
<dbReference type="PROSITE" id="PS50885">
    <property type="entry name" value="HAMP"/>
    <property type="match status" value="1"/>
</dbReference>
<dbReference type="SUPFAM" id="SSF55874">
    <property type="entry name" value="ATPase domain of HSP90 chaperone/DNA topoisomerase II/histidine kinase"/>
    <property type="match status" value="1"/>
</dbReference>
<reference evidence="14 15" key="1">
    <citation type="submission" date="2017-08" db="EMBL/GenBank/DDBJ databases">
        <authorList>
            <person name="de Groot N.N."/>
        </authorList>
    </citation>
    <scope>NUCLEOTIDE SEQUENCE [LARGE SCALE GENOMIC DNA]</scope>
    <source>
        <strain evidence="14 15">USBA 352</strain>
    </source>
</reference>
<keyword evidence="9" id="KW-0902">Two-component regulatory system</keyword>
<dbReference type="SMART" id="SM00387">
    <property type="entry name" value="HATPase_c"/>
    <property type="match status" value="1"/>
</dbReference>
<evidence type="ECO:0000256" key="1">
    <source>
        <dbReference type="ARBA" id="ARBA00000085"/>
    </source>
</evidence>
<evidence type="ECO:0000256" key="8">
    <source>
        <dbReference type="ARBA" id="ARBA00022989"/>
    </source>
</evidence>
<name>A0A285SX78_9HYPH</name>
<dbReference type="RefSeq" id="WP_097175241.1">
    <property type="nucleotide sequence ID" value="NZ_OBML01000007.1"/>
</dbReference>
<comment type="subcellular location">
    <subcellularLocation>
        <location evidence="2">Membrane</location>
    </subcellularLocation>
</comment>
<evidence type="ECO:0000256" key="10">
    <source>
        <dbReference type="ARBA" id="ARBA00023136"/>
    </source>
</evidence>
<evidence type="ECO:0000256" key="6">
    <source>
        <dbReference type="ARBA" id="ARBA00022692"/>
    </source>
</evidence>
<dbReference type="EMBL" id="OBML01000007">
    <property type="protein sequence ID" value="SOC12626.1"/>
    <property type="molecule type" value="Genomic_DNA"/>
</dbReference>
<evidence type="ECO:0000256" key="11">
    <source>
        <dbReference type="SAM" id="Phobius"/>
    </source>
</evidence>
<feature type="transmembrane region" description="Helical" evidence="11">
    <location>
        <begin position="15"/>
        <end position="37"/>
    </location>
</feature>
<dbReference type="PROSITE" id="PS50109">
    <property type="entry name" value="HIS_KIN"/>
    <property type="match status" value="1"/>
</dbReference>
<keyword evidence="8 11" id="KW-1133">Transmembrane helix</keyword>
<feature type="domain" description="Histidine kinase" evidence="12">
    <location>
        <begin position="240"/>
        <end position="455"/>
    </location>
</feature>
<dbReference type="Gene3D" id="3.30.565.10">
    <property type="entry name" value="Histidine kinase-like ATPase, C-terminal domain"/>
    <property type="match status" value="1"/>
</dbReference>
<dbReference type="CDD" id="cd00075">
    <property type="entry name" value="HATPase"/>
    <property type="match status" value="1"/>
</dbReference>
<evidence type="ECO:0000259" key="13">
    <source>
        <dbReference type="PROSITE" id="PS50885"/>
    </source>
</evidence>
<dbReference type="SUPFAM" id="SSF47384">
    <property type="entry name" value="Homodimeric domain of signal transducing histidine kinase"/>
    <property type="match status" value="1"/>
</dbReference>
<dbReference type="OrthoDB" id="9815202at2"/>
<dbReference type="InterPro" id="IPR003594">
    <property type="entry name" value="HATPase_dom"/>
</dbReference>
<evidence type="ECO:0000256" key="9">
    <source>
        <dbReference type="ARBA" id="ARBA00023012"/>
    </source>
</evidence>
<dbReference type="InterPro" id="IPR036890">
    <property type="entry name" value="HATPase_C_sf"/>
</dbReference>
<evidence type="ECO:0000313" key="15">
    <source>
        <dbReference type="Proteomes" id="UP000219331"/>
    </source>
</evidence>
<evidence type="ECO:0000256" key="7">
    <source>
        <dbReference type="ARBA" id="ARBA00022777"/>
    </source>
</evidence>
<dbReference type="PANTHER" id="PTHR45436:SF8">
    <property type="entry name" value="HISTIDINE KINASE"/>
    <property type="match status" value="1"/>
</dbReference>
<comment type="catalytic activity">
    <reaction evidence="1">
        <text>ATP + protein L-histidine = ADP + protein N-phospho-L-histidine.</text>
        <dbReference type="EC" id="2.7.13.3"/>
    </reaction>
</comment>
<protein>
    <recommendedName>
        <fullName evidence="3">histidine kinase</fullName>
        <ecNumber evidence="3">2.7.13.3</ecNumber>
    </recommendedName>
</protein>